<evidence type="ECO:0000313" key="8">
    <source>
        <dbReference type="Proteomes" id="UP000324595"/>
    </source>
</evidence>
<comment type="similarity">
    <text evidence="6">Belongs to the methyltransferase superfamily. RNA methyltransferase RsmG family.</text>
</comment>
<feature type="binding site" evidence="6">
    <location>
        <begin position="133"/>
        <end position="134"/>
    </location>
    <ligand>
        <name>S-adenosyl-L-methionine</name>
        <dbReference type="ChEBI" id="CHEBI:59789"/>
    </ligand>
</feature>
<dbReference type="RefSeq" id="WP_170245613.1">
    <property type="nucleotide sequence ID" value="NZ_VNHY01000002.1"/>
</dbReference>
<evidence type="ECO:0000256" key="5">
    <source>
        <dbReference type="ARBA" id="ARBA00022691"/>
    </source>
</evidence>
<accession>A0A5D3YJP0</accession>
<gene>
    <name evidence="6" type="primary">rsmG</name>
    <name evidence="7" type="ORF">LX73_1438</name>
</gene>
<name>A0A5D3YJP0_9BACT</name>
<evidence type="ECO:0000313" key="7">
    <source>
        <dbReference type="EMBL" id="TYP93728.1"/>
    </source>
</evidence>
<dbReference type="HAMAP" id="MF_00074">
    <property type="entry name" value="16SrRNA_methyltr_G"/>
    <property type="match status" value="1"/>
</dbReference>
<dbReference type="PANTHER" id="PTHR31760">
    <property type="entry name" value="S-ADENOSYL-L-METHIONINE-DEPENDENT METHYLTRANSFERASES SUPERFAMILY PROTEIN"/>
    <property type="match status" value="1"/>
</dbReference>
<comment type="caution">
    <text evidence="7">The sequence shown here is derived from an EMBL/GenBank/DDBJ whole genome shotgun (WGS) entry which is preliminary data.</text>
</comment>
<dbReference type="PIRSF" id="PIRSF003078">
    <property type="entry name" value="GidB"/>
    <property type="match status" value="1"/>
</dbReference>
<keyword evidence="2 6" id="KW-0698">rRNA processing</keyword>
<feature type="binding site" evidence="6">
    <location>
        <position position="82"/>
    </location>
    <ligand>
        <name>S-adenosyl-L-methionine</name>
        <dbReference type="ChEBI" id="CHEBI:59789"/>
    </ligand>
</feature>
<feature type="binding site" evidence="6">
    <location>
        <position position="147"/>
    </location>
    <ligand>
        <name>S-adenosyl-L-methionine</name>
        <dbReference type="ChEBI" id="CHEBI:59789"/>
    </ligand>
</feature>
<dbReference type="EMBL" id="VNHY01000002">
    <property type="protein sequence ID" value="TYP93728.1"/>
    <property type="molecule type" value="Genomic_DNA"/>
</dbReference>
<protein>
    <recommendedName>
        <fullName evidence="6">Ribosomal RNA small subunit methyltransferase G</fullName>
        <ecNumber evidence="6">2.1.1.-</ecNumber>
    </recommendedName>
    <alternativeName>
        <fullName evidence="6">16S rRNA 7-methylguanosine methyltransferase</fullName>
        <shortName evidence="6">16S rRNA m7G methyltransferase</shortName>
    </alternativeName>
</protein>
<feature type="binding site" evidence="6">
    <location>
        <position position="87"/>
    </location>
    <ligand>
        <name>S-adenosyl-L-methionine</name>
        <dbReference type="ChEBI" id="CHEBI:59789"/>
    </ligand>
</feature>
<dbReference type="Proteomes" id="UP000324595">
    <property type="component" value="Unassembled WGS sequence"/>
</dbReference>
<reference evidence="7 8" key="1">
    <citation type="submission" date="2019-07" db="EMBL/GenBank/DDBJ databases">
        <title>Genomic Encyclopedia of Archaeal and Bacterial Type Strains, Phase II (KMG-II): from individual species to whole genera.</title>
        <authorList>
            <person name="Goeker M."/>
        </authorList>
    </citation>
    <scope>NUCLEOTIDE SEQUENCE [LARGE SCALE GENOMIC DNA]</scope>
    <source>
        <strain evidence="7 8">DSM 21935</strain>
    </source>
</reference>
<dbReference type="GO" id="GO:0005829">
    <property type="term" value="C:cytosol"/>
    <property type="evidence" value="ECO:0007669"/>
    <property type="project" value="TreeGrafter"/>
</dbReference>
<dbReference type="GO" id="GO:0070043">
    <property type="term" value="F:rRNA (guanine-N7-)-methyltransferase activity"/>
    <property type="evidence" value="ECO:0007669"/>
    <property type="project" value="UniProtKB-UniRule"/>
</dbReference>
<evidence type="ECO:0000256" key="6">
    <source>
        <dbReference type="HAMAP-Rule" id="MF_00074"/>
    </source>
</evidence>
<dbReference type="Pfam" id="PF02527">
    <property type="entry name" value="GidB"/>
    <property type="match status" value="1"/>
</dbReference>
<dbReference type="AlphaFoldDB" id="A0A5D3YJP0"/>
<dbReference type="InterPro" id="IPR029063">
    <property type="entry name" value="SAM-dependent_MTases_sf"/>
</dbReference>
<keyword evidence="8" id="KW-1185">Reference proteome</keyword>
<dbReference type="SUPFAM" id="SSF53335">
    <property type="entry name" value="S-adenosyl-L-methionine-dependent methyltransferases"/>
    <property type="match status" value="1"/>
</dbReference>
<dbReference type="Gene3D" id="3.40.50.150">
    <property type="entry name" value="Vaccinia Virus protein VP39"/>
    <property type="match status" value="1"/>
</dbReference>
<dbReference type="PANTHER" id="PTHR31760:SF0">
    <property type="entry name" value="S-ADENOSYL-L-METHIONINE-DEPENDENT METHYLTRANSFERASES SUPERFAMILY PROTEIN"/>
    <property type="match status" value="1"/>
</dbReference>
<evidence type="ECO:0000256" key="4">
    <source>
        <dbReference type="ARBA" id="ARBA00022679"/>
    </source>
</evidence>
<dbReference type="EC" id="2.1.1.-" evidence="6"/>
<comment type="function">
    <text evidence="6">Specifically methylates the N7 position of a guanine in 16S rRNA.</text>
</comment>
<evidence type="ECO:0000256" key="2">
    <source>
        <dbReference type="ARBA" id="ARBA00022552"/>
    </source>
</evidence>
<keyword evidence="1 6" id="KW-0963">Cytoplasm</keyword>
<comment type="subcellular location">
    <subcellularLocation>
        <location evidence="6">Cytoplasm</location>
    </subcellularLocation>
</comment>
<proteinExistence type="inferred from homology"/>
<keyword evidence="3 6" id="KW-0489">Methyltransferase</keyword>
<keyword evidence="4 6" id="KW-0808">Transferase</keyword>
<keyword evidence="5 6" id="KW-0949">S-adenosyl-L-methionine</keyword>
<evidence type="ECO:0000256" key="1">
    <source>
        <dbReference type="ARBA" id="ARBA00022490"/>
    </source>
</evidence>
<evidence type="ECO:0000256" key="3">
    <source>
        <dbReference type="ARBA" id="ARBA00022603"/>
    </source>
</evidence>
<organism evidence="7 8">
    <name type="scientific">Fodinibius salinus</name>
    <dbReference type="NCBI Taxonomy" id="860790"/>
    <lineage>
        <taxon>Bacteria</taxon>
        <taxon>Pseudomonadati</taxon>
        <taxon>Balneolota</taxon>
        <taxon>Balneolia</taxon>
        <taxon>Balneolales</taxon>
        <taxon>Balneolaceae</taxon>
        <taxon>Fodinibius</taxon>
    </lineage>
</organism>
<dbReference type="InterPro" id="IPR003682">
    <property type="entry name" value="rRNA_ssu_MeTfrase_G"/>
</dbReference>
<comment type="caution">
    <text evidence="6">Lacks conserved residue(s) required for the propagation of feature annotation.</text>
</comment>
<sequence>MKHISVNRHNVPRETFSAVDDLVDKYQEELKSFLDHLLWWNKRVNLVSRSVSRETVWEHIRHSLLLSQLEVFLSADLIMDTGTGGGLPGLPLAITHPKKHLLLNDLVTKKCLAIKQIAKKMEVNNIGIVDGSVEQIQQDQPFLLISKHAFKINELYQMTQHLPWTSMVFYKGEDLSNELENISAPLEINSYSLSTEEKFYEGKSIVVVNRL</sequence>